<evidence type="ECO:0000256" key="1">
    <source>
        <dbReference type="SAM" id="MobiDB-lite"/>
    </source>
</evidence>
<accession>A0A9P6RBT6</accession>
<keyword evidence="4" id="KW-1185">Reference proteome</keyword>
<name>A0A9P6RBT6_9FUNG</name>
<dbReference type="InterPro" id="IPR032675">
    <property type="entry name" value="LRR_dom_sf"/>
</dbReference>
<proteinExistence type="predicted"/>
<dbReference type="Pfam" id="PF12937">
    <property type="entry name" value="F-box-like"/>
    <property type="match status" value="1"/>
</dbReference>
<evidence type="ECO:0000313" key="3">
    <source>
        <dbReference type="EMBL" id="KAG0315286.1"/>
    </source>
</evidence>
<evidence type="ECO:0000313" key="4">
    <source>
        <dbReference type="Proteomes" id="UP000738325"/>
    </source>
</evidence>
<dbReference type="InterPro" id="IPR036047">
    <property type="entry name" value="F-box-like_dom_sf"/>
</dbReference>
<reference evidence="3" key="1">
    <citation type="journal article" date="2020" name="Fungal Divers.">
        <title>Resolving the Mortierellaceae phylogeny through synthesis of multi-gene phylogenetics and phylogenomics.</title>
        <authorList>
            <person name="Vandepol N."/>
            <person name="Liber J."/>
            <person name="Desiro A."/>
            <person name="Na H."/>
            <person name="Kennedy M."/>
            <person name="Barry K."/>
            <person name="Grigoriev I.V."/>
            <person name="Miller A.N."/>
            <person name="O'Donnell K."/>
            <person name="Stajich J.E."/>
            <person name="Bonito G."/>
        </authorList>
    </citation>
    <scope>NUCLEOTIDE SEQUENCE</scope>
    <source>
        <strain evidence="3">REB-010B</strain>
    </source>
</reference>
<gene>
    <name evidence="3" type="ORF">BGZ99_007541</name>
</gene>
<evidence type="ECO:0000259" key="2">
    <source>
        <dbReference type="Pfam" id="PF12937"/>
    </source>
</evidence>
<feature type="compositionally biased region" description="Low complexity" evidence="1">
    <location>
        <begin position="303"/>
        <end position="315"/>
    </location>
</feature>
<dbReference type="SUPFAM" id="SSF52047">
    <property type="entry name" value="RNI-like"/>
    <property type="match status" value="1"/>
</dbReference>
<protein>
    <recommendedName>
        <fullName evidence="2">F-box domain-containing protein</fullName>
    </recommendedName>
</protein>
<feature type="domain" description="F-box" evidence="2">
    <location>
        <begin position="62"/>
        <end position="97"/>
    </location>
</feature>
<feature type="region of interest" description="Disordered" evidence="1">
    <location>
        <begin position="1"/>
        <end position="47"/>
    </location>
</feature>
<dbReference type="EMBL" id="JAAAIP010000549">
    <property type="protein sequence ID" value="KAG0315286.1"/>
    <property type="molecule type" value="Genomic_DNA"/>
</dbReference>
<feature type="region of interest" description="Disordered" evidence="1">
    <location>
        <begin position="291"/>
        <end position="320"/>
    </location>
</feature>
<feature type="compositionally biased region" description="Basic residues" evidence="1">
    <location>
        <begin position="1"/>
        <end position="11"/>
    </location>
</feature>
<dbReference type="InterPro" id="IPR001810">
    <property type="entry name" value="F-box_dom"/>
</dbReference>
<dbReference type="Gene3D" id="1.20.1280.50">
    <property type="match status" value="1"/>
</dbReference>
<dbReference type="AlphaFoldDB" id="A0A9P6RBT6"/>
<feature type="compositionally biased region" description="Low complexity" evidence="1">
    <location>
        <begin position="29"/>
        <end position="43"/>
    </location>
</feature>
<dbReference type="SUPFAM" id="SSF81383">
    <property type="entry name" value="F-box domain"/>
    <property type="match status" value="1"/>
</dbReference>
<dbReference type="OrthoDB" id="2400788at2759"/>
<dbReference type="Gene3D" id="3.80.10.10">
    <property type="entry name" value="Ribonuclease Inhibitor"/>
    <property type="match status" value="1"/>
</dbReference>
<sequence>MMQTLKWKRSNKPLLSSKDKAHGPPSPTLMPSNSSSSSSTSPLHQPVSLSTLSQTTPALAIPEIMLAIAAFLNRQSLTHCALVCKDWNAIFQPLLFRVILAADFDRPDFVHAFQNHTRFATSIEWIQESPTYPPPVPKKSAWHRFFRRRTLSSSSSSSLRPIATMSRKPFEQLEHSLLAGQTPSLETLSVRVQNQDPNLILRLAASTVTTLQISTRGYPARKPRLYMEDILHSYPNLVHLTLEGLFTLGSHLLEERGFDAAQHPYFPAPLPAPPPGPILATAAVTTTTGLTISSPFPSPSPTPQASSSSSTTHTSVVGVKGKAVDRPSSIESLSLRLVDISQDGLLALSALLPQLKSLLIEEFLVPDMMIKTYRWTWSPTFVRSLRTAFPHLQSLRFAFPFENIKEDTIVEILKSFPLLTTVGFRNAHFGERAMETLQEHCKFVECLDVSFGYGDYRFKAALLLFLQTWPRLRELEADGVIFHLDTPIDAGVMRTPWACTKLEKLLCGFYGTESMIFQHLSQFPMLSHLTIAHPSLTISSIDTTLAWMARSTKMEYFWFTQQRNQVLERDTIQWFLKHWPNLKKLHVAGGVNEQKEVVRQWCRDAQRLSVVVETDRY</sequence>
<organism evidence="3 4">
    <name type="scientific">Dissophora globulifera</name>
    <dbReference type="NCBI Taxonomy" id="979702"/>
    <lineage>
        <taxon>Eukaryota</taxon>
        <taxon>Fungi</taxon>
        <taxon>Fungi incertae sedis</taxon>
        <taxon>Mucoromycota</taxon>
        <taxon>Mortierellomycotina</taxon>
        <taxon>Mortierellomycetes</taxon>
        <taxon>Mortierellales</taxon>
        <taxon>Mortierellaceae</taxon>
        <taxon>Dissophora</taxon>
    </lineage>
</organism>
<dbReference type="Proteomes" id="UP000738325">
    <property type="component" value="Unassembled WGS sequence"/>
</dbReference>
<comment type="caution">
    <text evidence="3">The sequence shown here is derived from an EMBL/GenBank/DDBJ whole genome shotgun (WGS) entry which is preliminary data.</text>
</comment>